<dbReference type="OrthoDB" id="2514976at2"/>
<proteinExistence type="predicted"/>
<evidence type="ECO:0000313" key="2">
    <source>
        <dbReference type="EMBL" id="MVO98970.1"/>
    </source>
</evidence>
<name>A0A7X3JYI9_9BACL</name>
<dbReference type="RefSeq" id="WP_157333565.1">
    <property type="nucleotide sequence ID" value="NZ_RHLK01000002.1"/>
</dbReference>
<keyword evidence="3" id="KW-1185">Reference proteome</keyword>
<dbReference type="CDD" id="cd16414">
    <property type="entry name" value="dndB_like"/>
    <property type="match status" value="1"/>
</dbReference>
<keyword evidence="1" id="KW-0175">Coiled coil</keyword>
<evidence type="ECO:0000313" key="3">
    <source>
        <dbReference type="Proteomes" id="UP000490800"/>
    </source>
</evidence>
<reference evidence="2 3" key="1">
    <citation type="journal article" date="2019" name="Microorganisms">
        <title>Paenibacillus lutrae sp. nov., A Chitinolytic Species Isolated from A River Otter in Castril Natural Park, Granada, Spain.</title>
        <authorList>
            <person name="Rodriguez M."/>
            <person name="Reina J.C."/>
            <person name="Bejar V."/>
            <person name="Llamas I."/>
        </authorList>
    </citation>
    <scope>NUCLEOTIDE SEQUENCE [LARGE SCALE GENOMIC DNA]</scope>
    <source>
        <strain evidence="2 3">N10</strain>
    </source>
</reference>
<dbReference type="Proteomes" id="UP000490800">
    <property type="component" value="Unassembled WGS sequence"/>
</dbReference>
<dbReference type="InterPro" id="IPR017642">
    <property type="entry name" value="DNA_S_mod_DndB"/>
</dbReference>
<sequence length="391" mass="45065">MDGLCLRMTIHPFCERFGLATVALKAQDLLNYTTIDTIVQRKLSKMQRRKISTYLQERELDQVFFGPVTLSLRDVSQLSRVKEDLFLRHGSKLSILDGQHRILALGFVNEQMQKEVKRIERKLASLRVRHRKEADNPELADEITQVNGLLEQMEARRLGLMESELAVQIYIGLGEVEEQQLFGDINSKVQLVSKELGHSFDSVDPLNLVIQQVVDHNMLLKNAGVERRSNLTAFNRNFTCLSWMYSTAVMLFSGKMQSSYELQRKIRKDMSTYVEILHQFFNTILPMMPEQPGLVQVTSANRVMQESIALYANSFLFQNGEYNPEWTECLRMFEGFDWSHDNEELIYIFGSLDNGKLNLIHEKSLRKHGKLVSFFMEGIEPEEGMKSASPA</sequence>
<accession>A0A7X3JYI9</accession>
<dbReference type="AlphaFoldDB" id="A0A7X3JYI9"/>
<feature type="coiled-coil region" evidence="1">
    <location>
        <begin position="109"/>
        <end position="136"/>
    </location>
</feature>
<dbReference type="EMBL" id="RHLK01000002">
    <property type="protein sequence ID" value="MVO98970.1"/>
    <property type="molecule type" value="Genomic_DNA"/>
</dbReference>
<organism evidence="2 3">
    <name type="scientific">Paenibacillus lutrae</name>
    <dbReference type="NCBI Taxonomy" id="2078573"/>
    <lineage>
        <taxon>Bacteria</taxon>
        <taxon>Bacillati</taxon>
        <taxon>Bacillota</taxon>
        <taxon>Bacilli</taxon>
        <taxon>Bacillales</taxon>
        <taxon>Paenibacillaceae</taxon>
        <taxon>Paenibacillus</taxon>
    </lineage>
</organism>
<dbReference type="Pfam" id="PF14072">
    <property type="entry name" value="DndB"/>
    <property type="match status" value="1"/>
</dbReference>
<protein>
    <recommendedName>
        <fullName evidence="4">DGQHR domain-containing protein</fullName>
    </recommendedName>
</protein>
<evidence type="ECO:0000256" key="1">
    <source>
        <dbReference type="SAM" id="Coils"/>
    </source>
</evidence>
<comment type="caution">
    <text evidence="2">The sequence shown here is derived from an EMBL/GenBank/DDBJ whole genome shotgun (WGS) entry which is preliminary data.</text>
</comment>
<gene>
    <name evidence="2" type="ORF">EDM21_05445</name>
</gene>
<evidence type="ECO:0008006" key="4">
    <source>
        <dbReference type="Google" id="ProtNLM"/>
    </source>
</evidence>